<dbReference type="AlphaFoldDB" id="A0A8G2FGT0"/>
<protein>
    <recommendedName>
        <fullName evidence="3">Sulfotransferase family protein</fullName>
    </recommendedName>
</protein>
<dbReference type="InterPro" id="IPR027417">
    <property type="entry name" value="P-loop_NTPase"/>
</dbReference>
<evidence type="ECO:0000313" key="2">
    <source>
        <dbReference type="Proteomes" id="UP000186308"/>
    </source>
</evidence>
<gene>
    <name evidence="1" type="ORF">SAMN05421828_11195</name>
</gene>
<dbReference type="EMBL" id="FTNE01000011">
    <property type="protein sequence ID" value="SIQ90699.1"/>
    <property type="molecule type" value="Genomic_DNA"/>
</dbReference>
<dbReference type="SUPFAM" id="SSF52540">
    <property type="entry name" value="P-loop containing nucleoside triphosphate hydrolases"/>
    <property type="match status" value="1"/>
</dbReference>
<name>A0A8G2FGT0_ACIRU</name>
<evidence type="ECO:0000313" key="1">
    <source>
        <dbReference type="EMBL" id="SIQ90699.1"/>
    </source>
</evidence>
<proteinExistence type="predicted"/>
<sequence>MIVFLAGMQRSGSTFAFNIARDVLTKRGKLHQQAAFDIPAELAAAGPCDHLLLKSHDMDELGINLARTGAIRVICTIRRPEDAVASFMETFGLPEADSIILIKAWLALYEKIRDVALTLDYDFLDRHPIRAAHTIGRFLSPDVGWREARTIARRHAKHAVKAMADHLDRTAPGVQDLGYSYYDQTTFFHRKHVSSLTSVAAEQRLPPDQAARIRQAFADYQPNR</sequence>
<dbReference type="Proteomes" id="UP000186308">
    <property type="component" value="Unassembled WGS sequence"/>
</dbReference>
<dbReference type="OrthoDB" id="8060796at2"/>
<organism evidence="1 2">
    <name type="scientific">Acidiphilium rubrum</name>
    <dbReference type="NCBI Taxonomy" id="526"/>
    <lineage>
        <taxon>Bacteria</taxon>
        <taxon>Pseudomonadati</taxon>
        <taxon>Pseudomonadota</taxon>
        <taxon>Alphaproteobacteria</taxon>
        <taxon>Acetobacterales</taxon>
        <taxon>Acidocellaceae</taxon>
        <taxon>Acidiphilium</taxon>
    </lineage>
</organism>
<comment type="caution">
    <text evidence="1">The sequence shown here is derived from an EMBL/GenBank/DDBJ whole genome shotgun (WGS) entry which is preliminary data.</text>
</comment>
<keyword evidence="2" id="KW-1185">Reference proteome</keyword>
<reference evidence="1 2" key="1">
    <citation type="submission" date="2017-01" db="EMBL/GenBank/DDBJ databases">
        <authorList>
            <person name="Varghese N."/>
            <person name="Submissions S."/>
        </authorList>
    </citation>
    <scope>NUCLEOTIDE SEQUENCE [LARGE SCALE GENOMIC DNA]</scope>
    <source>
        <strain evidence="1 2">ATCC 35905</strain>
    </source>
</reference>
<evidence type="ECO:0008006" key="3">
    <source>
        <dbReference type="Google" id="ProtNLM"/>
    </source>
</evidence>
<accession>A0A8G2FGT0</accession>
<dbReference type="Gene3D" id="3.40.50.300">
    <property type="entry name" value="P-loop containing nucleotide triphosphate hydrolases"/>
    <property type="match status" value="1"/>
</dbReference>
<dbReference type="RefSeq" id="WP_029311935.1">
    <property type="nucleotide sequence ID" value="NZ_FTNE01000011.1"/>
</dbReference>